<keyword evidence="1" id="KW-0472">Membrane</keyword>
<feature type="transmembrane region" description="Helical" evidence="1">
    <location>
        <begin position="164"/>
        <end position="185"/>
    </location>
</feature>
<feature type="transmembrane region" description="Helical" evidence="1">
    <location>
        <begin position="55"/>
        <end position="73"/>
    </location>
</feature>
<feature type="transmembrane region" description="Helical" evidence="1">
    <location>
        <begin position="94"/>
        <end position="116"/>
    </location>
</feature>
<sequence>MTNNISRFSNFEETKTKKMKRTIIVTGFIAGFIVAAFMLASMAKIFNLNNYEGSMLLGYTTMLVAFSLIFVAVKNNRDKYGNGVITFGKAFTTGLMITLIASTIYVIVWMIDYFYFIPDFYEKYSAHELLQLKAAGGTQAQLSAKAAEIQQFSKLYRNPFFNALVTYAEILPVGLIVSLLAAVILKRKANHDKAIVSQ</sequence>
<keyword evidence="1" id="KW-0812">Transmembrane</keyword>
<reference evidence="2 3" key="1">
    <citation type="submission" date="2017-08" db="EMBL/GenBank/DDBJ databases">
        <title>Complete genome sequence of Mucilaginibacter sp. strain BJC16-A31.</title>
        <authorList>
            <consortium name="Henan University of Science and Technology"/>
            <person name="You X."/>
        </authorList>
    </citation>
    <scope>NUCLEOTIDE SEQUENCE [LARGE SCALE GENOMIC DNA]</scope>
    <source>
        <strain evidence="2 3">BJC16-A31</strain>
    </source>
</reference>
<dbReference type="AlphaFoldDB" id="A0A223NUA9"/>
<keyword evidence="3" id="KW-1185">Reference proteome</keyword>
<dbReference type="Pfam" id="PF13858">
    <property type="entry name" value="DUF4199"/>
    <property type="match status" value="1"/>
</dbReference>
<accession>A0A223NUA9</accession>
<feature type="transmembrane region" description="Helical" evidence="1">
    <location>
        <begin position="21"/>
        <end position="43"/>
    </location>
</feature>
<evidence type="ECO:0000256" key="1">
    <source>
        <dbReference type="SAM" id="Phobius"/>
    </source>
</evidence>
<evidence type="ECO:0000313" key="3">
    <source>
        <dbReference type="Proteomes" id="UP000215002"/>
    </source>
</evidence>
<evidence type="ECO:0000313" key="2">
    <source>
        <dbReference type="EMBL" id="ASU33264.1"/>
    </source>
</evidence>
<keyword evidence="1" id="KW-1133">Transmembrane helix</keyword>
<name>A0A223NUA9_9SPHI</name>
<dbReference type="InterPro" id="IPR025250">
    <property type="entry name" value="DUF4199"/>
</dbReference>
<dbReference type="Proteomes" id="UP000215002">
    <property type="component" value="Chromosome"/>
</dbReference>
<proteinExistence type="predicted"/>
<protein>
    <recommendedName>
        <fullName evidence="4">DUF4199 domain-containing protein</fullName>
    </recommendedName>
</protein>
<dbReference type="EMBL" id="CP022743">
    <property type="protein sequence ID" value="ASU33264.1"/>
    <property type="molecule type" value="Genomic_DNA"/>
</dbReference>
<organism evidence="2 3">
    <name type="scientific">Mucilaginibacter xinganensis</name>
    <dbReference type="NCBI Taxonomy" id="1234841"/>
    <lineage>
        <taxon>Bacteria</taxon>
        <taxon>Pseudomonadati</taxon>
        <taxon>Bacteroidota</taxon>
        <taxon>Sphingobacteriia</taxon>
        <taxon>Sphingobacteriales</taxon>
        <taxon>Sphingobacteriaceae</taxon>
        <taxon>Mucilaginibacter</taxon>
    </lineage>
</organism>
<gene>
    <name evidence="2" type="ORF">MuYL_1366</name>
</gene>
<dbReference type="KEGG" id="muc:MuYL_1366"/>
<evidence type="ECO:0008006" key="4">
    <source>
        <dbReference type="Google" id="ProtNLM"/>
    </source>
</evidence>